<keyword evidence="2" id="KW-1185">Reference proteome</keyword>
<dbReference type="KEGG" id="scl:sce0753"/>
<sequence>MTIHGRHQGRGATACLSYDACRWRAGMLRFAGDFMEKISLTYFVDFVLKAGTPKLTGVREFKERKDELYTDFYRQVREAIVDMHRSGKPTSVLDGFLAAQHDERRRRIYPSVVNGYRKFLASAKMTWFEPPASTYRLGDLEINVNPELGLVIDGTPHVIKMYFRGEPLSSKRVSVVLNLLMNGLAESTPGGAFAVLDVRNAKIHTFKVPNPRLSLLLRGEAASFATIYTGL</sequence>
<dbReference type="Proteomes" id="UP000002139">
    <property type="component" value="Chromosome"/>
</dbReference>
<name>A9ENW8_SORC5</name>
<evidence type="ECO:0000313" key="2">
    <source>
        <dbReference type="Proteomes" id="UP000002139"/>
    </source>
</evidence>
<reference evidence="1 2" key="1">
    <citation type="journal article" date="2007" name="Nat. Biotechnol.">
        <title>Complete genome sequence of the myxobacterium Sorangium cellulosum.</title>
        <authorList>
            <person name="Schneiker S."/>
            <person name="Perlova O."/>
            <person name="Kaiser O."/>
            <person name="Gerth K."/>
            <person name="Alici A."/>
            <person name="Altmeyer M.O."/>
            <person name="Bartels D."/>
            <person name="Bekel T."/>
            <person name="Beyer S."/>
            <person name="Bode E."/>
            <person name="Bode H.B."/>
            <person name="Bolten C.J."/>
            <person name="Choudhuri J.V."/>
            <person name="Doss S."/>
            <person name="Elnakady Y.A."/>
            <person name="Frank B."/>
            <person name="Gaigalat L."/>
            <person name="Goesmann A."/>
            <person name="Groeger C."/>
            <person name="Gross F."/>
            <person name="Jelsbak L."/>
            <person name="Jelsbak L."/>
            <person name="Kalinowski J."/>
            <person name="Kegler C."/>
            <person name="Knauber T."/>
            <person name="Konietzny S."/>
            <person name="Kopp M."/>
            <person name="Krause L."/>
            <person name="Krug D."/>
            <person name="Linke B."/>
            <person name="Mahmud T."/>
            <person name="Martinez-Arias R."/>
            <person name="McHardy A.C."/>
            <person name="Merai M."/>
            <person name="Meyer F."/>
            <person name="Mormann S."/>
            <person name="Munoz-Dorado J."/>
            <person name="Perez J."/>
            <person name="Pradella S."/>
            <person name="Rachid S."/>
            <person name="Raddatz G."/>
            <person name="Rosenau F."/>
            <person name="Rueckert C."/>
            <person name="Sasse F."/>
            <person name="Scharfe M."/>
            <person name="Schuster S.C."/>
            <person name="Suen G."/>
            <person name="Treuner-Lange A."/>
            <person name="Velicer G.J."/>
            <person name="Vorholter F.-J."/>
            <person name="Weissman K.J."/>
            <person name="Welch R.D."/>
            <person name="Wenzel S.C."/>
            <person name="Whitworth D.E."/>
            <person name="Wilhelm S."/>
            <person name="Wittmann C."/>
            <person name="Bloecker H."/>
            <person name="Puehler A."/>
            <person name="Mueller R."/>
        </authorList>
    </citation>
    <scope>NUCLEOTIDE SEQUENCE [LARGE SCALE GENOMIC DNA]</scope>
    <source>
        <strain evidence="2">So ce56</strain>
    </source>
</reference>
<dbReference type="eggNOG" id="ENOG50339AY">
    <property type="taxonomic scope" value="Bacteria"/>
</dbReference>
<accession>A9ENW8</accession>
<organism evidence="1 2">
    <name type="scientific">Sorangium cellulosum (strain So ce56)</name>
    <name type="common">Polyangium cellulosum (strain So ce56)</name>
    <dbReference type="NCBI Taxonomy" id="448385"/>
    <lineage>
        <taxon>Bacteria</taxon>
        <taxon>Pseudomonadati</taxon>
        <taxon>Myxococcota</taxon>
        <taxon>Polyangia</taxon>
        <taxon>Polyangiales</taxon>
        <taxon>Polyangiaceae</taxon>
        <taxon>Sorangium</taxon>
    </lineage>
</organism>
<gene>
    <name evidence="1" type="ordered locus">sce0753</name>
</gene>
<dbReference type="EMBL" id="AM746676">
    <property type="protein sequence ID" value="CAN90910.1"/>
    <property type="molecule type" value="Genomic_DNA"/>
</dbReference>
<dbReference type="HOGENOM" id="CLU_115334_1_0_7"/>
<protein>
    <submittedName>
        <fullName evidence="1">Uncharacterized protein</fullName>
    </submittedName>
</protein>
<proteinExistence type="predicted"/>
<dbReference type="AlphaFoldDB" id="A9ENW8"/>
<evidence type="ECO:0000313" key="1">
    <source>
        <dbReference type="EMBL" id="CAN90910.1"/>
    </source>
</evidence>